<sequence length="127" mass="14706">MVKLTKTDKIQQKAETAKKTETEKTKETKPTKKEIIETTATIKDLEIVLYPLVTEKAVNMIDSENKITFIVNKNTNKKKVKEIIERVYNVKVDKINMVRDMKGRKKAIVKLKKEFKANDLATKLKIL</sequence>
<protein>
    <recommendedName>
        <fullName evidence="6">Large ribosomal subunit protein uL23</fullName>
    </recommendedName>
</protein>
<name>A0A7K4BY80_9ARCH</name>
<evidence type="ECO:0000256" key="4">
    <source>
        <dbReference type="ARBA" id="ARBA00022980"/>
    </source>
</evidence>
<proteinExistence type="inferred from homology"/>
<evidence type="ECO:0000256" key="6">
    <source>
        <dbReference type="HAMAP-Rule" id="MF_01369"/>
    </source>
</evidence>
<evidence type="ECO:0000256" key="2">
    <source>
        <dbReference type="ARBA" id="ARBA00022730"/>
    </source>
</evidence>
<keyword evidence="5 6" id="KW-0687">Ribonucleoprotein</keyword>
<dbReference type="Pfam" id="PF00276">
    <property type="entry name" value="Ribosomal_L23"/>
    <property type="match status" value="1"/>
</dbReference>
<reference evidence="9 10" key="1">
    <citation type="journal article" date="2020" name="Biotechnol. Biofuels">
        <title>New insights from the biogas microbiome by comprehensive genome-resolved metagenomics of nearly 1600 species originating from multiple anaerobic digesters.</title>
        <authorList>
            <person name="Campanaro S."/>
            <person name="Treu L."/>
            <person name="Rodriguez-R L.M."/>
            <person name="Kovalovszki A."/>
            <person name="Ziels R.M."/>
            <person name="Maus I."/>
            <person name="Zhu X."/>
            <person name="Kougias P.G."/>
            <person name="Basile A."/>
            <person name="Luo G."/>
            <person name="Schluter A."/>
            <person name="Konstantinidis K.T."/>
            <person name="Angelidaki I."/>
        </authorList>
    </citation>
    <scope>NUCLEOTIDE SEQUENCE [LARGE SCALE GENOMIC DNA]</scope>
    <source>
        <strain evidence="9">AS22ysBPME_79</strain>
    </source>
</reference>
<dbReference type="GO" id="GO:1990904">
    <property type="term" value="C:ribonucleoprotein complex"/>
    <property type="evidence" value="ECO:0007669"/>
    <property type="project" value="UniProtKB-KW"/>
</dbReference>
<comment type="caution">
    <text evidence="9">The sequence shown here is derived from an EMBL/GenBank/DDBJ whole genome shotgun (WGS) entry which is preliminary data.</text>
</comment>
<dbReference type="InterPro" id="IPR013025">
    <property type="entry name" value="Ribosomal_uL23-like"/>
</dbReference>
<dbReference type="NCBIfam" id="NF011118">
    <property type="entry name" value="PRK14548.1"/>
    <property type="match status" value="1"/>
</dbReference>
<evidence type="ECO:0000256" key="8">
    <source>
        <dbReference type="SAM" id="MobiDB-lite"/>
    </source>
</evidence>
<dbReference type="InterPro" id="IPR012678">
    <property type="entry name" value="Ribosomal_uL23/eL15/eS24_sf"/>
</dbReference>
<keyword evidence="4 6" id="KW-0689">Ribosomal protein</keyword>
<evidence type="ECO:0000256" key="3">
    <source>
        <dbReference type="ARBA" id="ARBA00022884"/>
    </source>
</evidence>
<organism evidence="9 10">
    <name type="scientific">Candidatus Iainarchaeum sp</name>
    <dbReference type="NCBI Taxonomy" id="3101447"/>
    <lineage>
        <taxon>Archaea</taxon>
        <taxon>Candidatus Iainarchaeota</taxon>
        <taxon>Candidatus Iainarchaeia</taxon>
        <taxon>Candidatus Iainarchaeales</taxon>
        <taxon>Candidatus Iainarchaeaceae</taxon>
        <taxon>Candidatus Iainarchaeum</taxon>
    </lineage>
</organism>
<comment type="subunit">
    <text evidence="6">Part of the 50S ribosomal subunit. Contacts protein L29.</text>
</comment>
<feature type="region of interest" description="Disordered" evidence="8">
    <location>
        <begin position="1"/>
        <end position="31"/>
    </location>
</feature>
<evidence type="ECO:0000313" key="9">
    <source>
        <dbReference type="EMBL" id="NMA44210.1"/>
    </source>
</evidence>
<dbReference type="InterPro" id="IPR012677">
    <property type="entry name" value="Nucleotide-bd_a/b_plait_sf"/>
</dbReference>
<comment type="function">
    <text evidence="6">Binds to 23S rRNA. One of the proteins that surrounds the polypeptide exit tunnel on the outside of the ribosome.</text>
</comment>
<dbReference type="EMBL" id="JAAZKV010000001">
    <property type="protein sequence ID" value="NMA44210.1"/>
    <property type="molecule type" value="Genomic_DNA"/>
</dbReference>
<dbReference type="GO" id="GO:0019843">
    <property type="term" value="F:rRNA binding"/>
    <property type="evidence" value="ECO:0007669"/>
    <property type="project" value="UniProtKB-UniRule"/>
</dbReference>
<dbReference type="PANTHER" id="PTHR11620">
    <property type="entry name" value="60S RIBOSOMAL PROTEIN L23A"/>
    <property type="match status" value="1"/>
</dbReference>
<dbReference type="HAMAP" id="MF_01369_A">
    <property type="entry name" value="Ribosomal_uL23_A"/>
    <property type="match status" value="1"/>
</dbReference>
<dbReference type="GO" id="GO:0003735">
    <property type="term" value="F:structural constituent of ribosome"/>
    <property type="evidence" value="ECO:0007669"/>
    <property type="project" value="InterPro"/>
</dbReference>
<dbReference type="AlphaFoldDB" id="A0A7K4BY80"/>
<dbReference type="GO" id="GO:0005840">
    <property type="term" value="C:ribosome"/>
    <property type="evidence" value="ECO:0007669"/>
    <property type="project" value="UniProtKB-KW"/>
</dbReference>
<dbReference type="Gene3D" id="3.30.70.330">
    <property type="match status" value="1"/>
</dbReference>
<dbReference type="GO" id="GO:0006412">
    <property type="term" value="P:translation"/>
    <property type="evidence" value="ECO:0007669"/>
    <property type="project" value="UniProtKB-UniRule"/>
</dbReference>
<evidence type="ECO:0000256" key="7">
    <source>
        <dbReference type="RuleBase" id="RU003934"/>
    </source>
</evidence>
<comment type="similarity">
    <text evidence="1 6 7">Belongs to the universal ribosomal protein uL23 family.</text>
</comment>
<evidence type="ECO:0000256" key="5">
    <source>
        <dbReference type="ARBA" id="ARBA00023274"/>
    </source>
</evidence>
<gene>
    <name evidence="6" type="primary">rpl23</name>
    <name evidence="9" type="ORF">GX950_00140</name>
</gene>
<dbReference type="SUPFAM" id="SSF54189">
    <property type="entry name" value="Ribosomal proteins S24e, L23 and L15e"/>
    <property type="match status" value="1"/>
</dbReference>
<dbReference type="Proteomes" id="UP000526302">
    <property type="component" value="Unassembled WGS sequence"/>
</dbReference>
<evidence type="ECO:0000313" key="10">
    <source>
        <dbReference type="Proteomes" id="UP000526302"/>
    </source>
</evidence>
<keyword evidence="2 6" id="KW-0699">rRNA-binding</keyword>
<evidence type="ECO:0000256" key="1">
    <source>
        <dbReference type="ARBA" id="ARBA00006700"/>
    </source>
</evidence>
<dbReference type="PROSITE" id="PS00050">
    <property type="entry name" value="RIBOSOMAL_L23"/>
    <property type="match status" value="1"/>
</dbReference>
<dbReference type="InterPro" id="IPR001014">
    <property type="entry name" value="Ribosomal_uL23_CS"/>
</dbReference>
<keyword evidence="3 6" id="KW-0694">RNA-binding</keyword>
<accession>A0A7K4BY80</accession>